<organism evidence="3 4">
    <name type="scientific">Paenibacillus provencensis</name>
    <dbReference type="NCBI Taxonomy" id="441151"/>
    <lineage>
        <taxon>Bacteria</taxon>
        <taxon>Bacillati</taxon>
        <taxon>Bacillota</taxon>
        <taxon>Bacilli</taxon>
        <taxon>Bacillales</taxon>
        <taxon>Paenibacillaceae</taxon>
        <taxon>Paenibacillus</taxon>
    </lineage>
</organism>
<feature type="region of interest" description="Disordered" evidence="1">
    <location>
        <begin position="1"/>
        <end position="58"/>
    </location>
</feature>
<accession>A0ABW3PP88</accession>
<feature type="transmembrane region" description="Helical" evidence="2">
    <location>
        <begin position="103"/>
        <end position="123"/>
    </location>
</feature>
<keyword evidence="2" id="KW-0472">Membrane</keyword>
<keyword evidence="2" id="KW-0812">Transmembrane</keyword>
<evidence type="ECO:0000313" key="3">
    <source>
        <dbReference type="EMBL" id="MFD1126746.1"/>
    </source>
</evidence>
<dbReference type="PANTHER" id="PTHR40040">
    <property type="entry name" value="SMALL HYDROPHOBIC PROTEIN-RELATED"/>
    <property type="match status" value="1"/>
</dbReference>
<comment type="caution">
    <text evidence="3">The sequence shown here is derived from an EMBL/GenBank/DDBJ whole genome shotgun (WGS) entry which is preliminary data.</text>
</comment>
<sequence length="124" mass="13944">MDKPNQENKAKGSRDRIDFPRKEHHEHQEEYAAEISPSVRVDSTEATSRARERDEDTTSKRIGYLALAVSIVSLFLWSYVVGVIGIVLGYYAFSKGRRTAGGWAMGIGIAALVSYAFLVMFTYY</sequence>
<protein>
    <recommendedName>
        <fullName evidence="5">DUF4190 domain-containing protein</fullName>
    </recommendedName>
</protein>
<dbReference type="PANTHER" id="PTHR40040:SF1">
    <property type="entry name" value="MEMBRANE PROTEIN"/>
    <property type="match status" value="1"/>
</dbReference>
<dbReference type="EMBL" id="JBHTKX010000001">
    <property type="protein sequence ID" value="MFD1126746.1"/>
    <property type="molecule type" value="Genomic_DNA"/>
</dbReference>
<evidence type="ECO:0008006" key="5">
    <source>
        <dbReference type="Google" id="ProtNLM"/>
    </source>
</evidence>
<name>A0ABW3PP88_9BACL</name>
<reference evidence="4" key="1">
    <citation type="journal article" date="2019" name="Int. J. Syst. Evol. Microbiol.">
        <title>The Global Catalogue of Microorganisms (GCM) 10K type strain sequencing project: providing services to taxonomists for standard genome sequencing and annotation.</title>
        <authorList>
            <consortium name="The Broad Institute Genomics Platform"/>
            <consortium name="The Broad Institute Genome Sequencing Center for Infectious Disease"/>
            <person name="Wu L."/>
            <person name="Ma J."/>
        </authorList>
    </citation>
    <scope>NUCLEOTIDE SEQUENCE [LARGE SCALE GENOMIC DNA]</scope>
    <source>
        <strain evidence="4">CCUG 53519</strain>
    </source>
</reference>
<feature type="transmembrane region" description="Helical" evidence="2">
    <location>
        <begin position="62"/>
        <end position="91"/>
    </location>
</feature>
<keyword evidence="2" id="KW-1133">Transmembrane helix</keyword>
<dbReference type="RefSeq" id="WP_091158575.1">
    <property type="nucleotide sequence ID" value="NZ_JBHTKX010000001.1"/>
</dbReference>
<proteinExistence type="predicted"/>
<evidence type="ECO:0000313" key="4">
    <source>
        <dbReference type="Proteomes" id="UP001597169"/>
    </source>
</evidence>
<dbReference type="InterPro" id="IPR055338">
    <property type="entry name" value="YqfX-like"/>
</dbReference>
<feature type="compositionally biased region" description="Basic and acidic residues" evidence="1">
    <location>
        <begin position="1"/>
        <end position="30"/>
    </location>
</feature>
<gene>
    <name evidence="3" type="ORF">ACFQ3J_01000</name>
</gene>
<dbReference type="Proteomes" id="UP001597169">
    <property type="component" value="Unassembled WGS sequence"/>
</dbReference>
<evidence type="ECO:0000256" key="2">
    <source>
        <dbReference type="SAM" id="Phobius"/>
    </source>
</evidence>
<feature type="compositionally biased region" description="Basic and acidic residues" evidence="1">
    <location>
        <begin position="48"/>
        <end position="58"/>
    </location>
</feature>
<evidence type="ECO:0000256" key="1">
    <source>
        <dbReference type="SAM" id="MobiDB-lite"/>
    </source>
</evidence>
<keyword evidence="4" id="KW-1185">Reference proteome</keyword>